<proteinExistence type="predicted"/>
<comment type="caution">
    <text evidence="1">The sequence shown here is derived from an EMBL/GenBank/DDBJ whole genome shotgun (WGS) entry which is preliminary data.</text>
</comment>
<dbReference type="EMBL" id="BJXJ01000112">
    <property type="protein sequence ID" value="GEM77728.1"/>
    <property type="molecule type" value="Genomic_DNA"/>
</dbReference>
<evidence type="ECO:0000313" key="1">
    <source>
        <dbReference type="EMBL" id="GEM77728.1"/>
    </source>
</evidence>
<dbReference type="AlphaFoldDB" id="A0A511QK82"/>
<evidence type="ECO:0000313" key="2">
    <source>
        <dbReference type="Proteomes" id="UP000321922"/>
    </source>
</evidence>
<organism evidence="1 2">
    <name type="scientific">Vibrio sagamiensis NBRC 104589</name>
    <dbReference type="NCBI Taxonomy" id="1219064"/>
    <lineage>
        <taxon>Bacteria</taxon>
        <taxon>Pseudomonadati</taxon>
        <taxon>Pseudomonadota</taxon>
        <taxon>Gammaproteobacteria</taxon>
        <taxon>Vibrionales</taxon>
        <taxon>Vibrionaceae</taxon>
        <taxon>Vibrio</taxon>
    </lineage>
</organism>
<reference evidence="1 2" key="1">
    <citation type="submission" date="2019-07" db="EMBL/GenBank/DDBJ databases">
        <title>Whole genome shotgun sequence of Vibrio sagamiensis NBRC 104589.</title>
        <authorList>
            <person name="Hosoyama A."/>
            <person name="Uohara A."/>
            <person name="Ohji S."/>
            <person name="Ichikawa N."/>
        </authorList>
    </citation>
    <scope>NUCLEOTIDE SEQUENCE [LARGE SCALE GENOMIC DNA]</scope>
    <source>
        <strain evidence="1 2">NBRC 104589</strain>
    </source>
</reference>
<keyword evidence="2" id="KW-1185">Reference proteome</keyword>
<sequence length="158" mass="18141">MYKFKFEIQPATEYDTELTLFLLSMNLINQMTGECVNLAKVVLENAEELNWFVENESAIRNEKCPVISNDAFSVATGISNFYDQVDPDNFSDEIDKMYEYRTSHSIRFAFRGQDLPDMVIAANDTGHEVSCDDESVYKYLVDINSLFSEVDRSIKELA</sequence>
<accession>A0A511QK82</accession>
<dbReference type="RefSeq" id="WP_039983967.1">
    <property type="nucleotide sequence ID" value="NZ_BAOJ01000433.1"/>
</dbReference>
<dbReference type="OrthoDB" id="6505770at2"/>
<dbReference type="Proteomes" id="UP000321922">
    <property type="component" value="Unassembled WGS sequence"/>
</dbReference>
<name>A0A511QK82_9VIBR</name>
<gene>
    <name evidence="1" type="ORF">VSA01S_38400</name>
</gene>
<protein>
    <submittedName>
        <fullName evidence="1">Uncharacterized protein</fullName>
    </submittedName>
</protein>